<comment type="caution">
    <text evidence="5">The sequence shown here is derived from an EMBL/GenBank/DDBJ whole genome shotgun (WGS) entry which is preliminary data.</text>
</comment>
<evidence type="ECO:0000256" key="2">
    <source>
        <dbReference type="ARBA" id="ARBA00022603"/>
    </source>
</evidence>
<evidence type="ECO:0000313" key="5">
    <source>
        <dbReference type="EMBL" id="GMH47546.1"/>
    </source>
</evidence>
<comment type="similarity">
    <text evidence="1">Belongs to the methyltransferase superfamily. RsmH family.</text>
</comment>
<dbReference type="Gene3D" id="1.10.150.170">
    <property type="entry name" value="Putative methyltransferase TM0872, insert domain"/>
    <property type="match status" value="1"/>
</dbReference>
<organism evidence="5 6">
    <name type="scientific">Triparma retinervis</name>
    <dbReference type="NCBI Taxonomy" id="2557542"/>
    <lineage>
        <taxon>Eukaryota</taxon>
        <taxon>Sar</taxon>
        <taxon>Stramenopiles</taxon>
        <taxon>Ochrophyta</taxon>
        <taxon>Bolidophyceae</taxon>
        <taxon>Parmales</taxon>
        <taxon>Triparmaceae</taxon>
        <taxon>Triparma</taxon>
    </lineage>
</organism>
<feature type="non-terminal residue" evidence="5">
    <location>
        <position position="1"/>
    </location>
</feature>
<evidence type="ECO:0000256" key="1">
    <source>
        <dbReference type="ARBA" id="ARBA00010396"/>
    </source>
</evidence>
<dbReference type="NCBIfam" id="TIGR00006">
    <property type="entry name" value="16S rRNA (cytosine(1402)-N(4))-methyltransferase RsmH"/>
    <property type="match status" value="1"/>
</dbReference>
<name>A0A9W6Z8B9_9STRA</name>
<protein>
    <recommendedName>
        <fullName evidence="7">16S rRNA (Cytosine(1402)-N(4))-methyltransferase</fullName>
    </recommendedName>
</protein>
<dbReference type="Pfam" id="PF01795">
    <property type="entry name" value="Methyltransf_5"/>
    <property type="match status" value="1"/>
</dbReference>
<dbReference type="PIRSF" id="PIRSF004486">
    <property type="entry name" value="MraW"/>
    <property type="match status" value="1"/>
</dbReference>
<dbReference type="GO" id="GO:0071424">
    <property type="term" value="F:rRNA (cytosine-N4-)-methyltransferase activity"/>
    <property type="evidence" value="ECO:0007669"/>
    <property type="project" value="TreeGrafter"/>
</dbReference>
<dbReference type="Gene3D" id="3.40.50.150">
    <property type="entry name" value="Vaccinia Virus protein VP39"/>
    <property type="match status" value="1"/>
</dbReference>
<evidence type="ECO:0008006" key="7">
    <source>
        <dbReference type="Google" id="ProtNLM"/>
    </source>
</evidence>
<keyword evidence="6" id="KW-1185">Reference proteome</keyword>
<dbReference type="Proteomes" id="UP001165082">
    <property type="component" value="Unassembled WGS sequence"/>
</dbReference>
<dbReference type="PANTHER" id="PTHR11265:SF0">
    <property type="entry name" value="12S RRNA N4-METHYLCYTIDINE METHYLTRANSFERASE"/>
    <property type="match status" value="1"/>
</dbReference>
<gene>
    <name evidence="5" type="ORF">TrRE_jg9972</name>
</gene>
<dbReference type="GO" id="GO:0070475">
    <property type="term" value="P:rRNA base methylation"/>
    <property type="evidence" value="ECO:0007669"/>
    <property type="project" value="TreeGrafter"/>
</dbReference>
<sequence length="297" mass="33077">EAYARRQNVTVYGVDQDEESGEQTKGRLGRFIEGVEGVKFKGIKKNFGDLNLGDFEGSQVDFVLGDLGVSSHQIDLPSRGFSYSQSLTSSPLDMRMSTSSNLTAASICNEWGEEVIRKVLVELGDEDWRVAGKIANSIVRRRPLETTGDLVDAIASVVPQWSKRSPRKGALKTTSRAFQALRVAVNDEVGVLERLFGEVLPDITREGGAVAVLTYQSMEDRVTKRAFTQHYERGGEIRMVRKESIEKDPWGNDVVEGEKVWEVINRGGEKASKEEVEVNSRARSARLRVAKRGKRDK</sequence>
<reference evidence="5" key="1">
    <citation type="submission" date="2022-07" db="EMBL/GenBank/DDBJ databases">
        <title>Genome analysis of Parmales, a sister group of diatoms, reveals the evolutionary specialization of diatoms from phago-mixotrophs to photoautotrophs.</title>
        <authorList>
            <person name="Ban H."/>
            <person name="Sato S."/>
            <person name="Yoshikawa S."/>
            <person name="Kazumasa Y."/>
            <person name="Nakamura Y."/>
            <person name="Ichinomiya M."/>
            <person name="Saitoh K."/>
            <person name="Sato N."/>
            <person name="Blanc-Mathieu R."/>
            <person name="Endo H."/>
            <person name="Kuwata A."/>
            <person name="Ogata H."/>
        </authorList>
    </citation>
    <scope>NUCLEOTIDE SEQUENCE</scope>
</reference>
<evidence type="ECO:0000256" key="4">
    <source>
        <dbReference type="ARBA" id="ARBA00022691"/>
    </source>
</evidence>
<keyword evidence="4" id="KW-0949">S-adenosyl-L-methionine</keyword>
<dbReference type="OrthoDB" id="16290at2759"/>
<keyword evidence="3" id="KW-0808">Transferase</keyword>
<accession>A0A9W6Z8B9</accession>
<dbReference type="SUPFAM" id="SSF53335">
    <property type="entry name" value="S-adenosyl-L-methionine-dependent methyltransferases"/>
    <property type="match status" value="1"/>
</dbReference>
<evidence type="ECO:0000256" key="3">
    <source>
        <dbReference type="ARBA" id="ARBA00022679"/>
    </source>
</evidence>
<dbReference type="PANTHER" id="PTHR11265">
    <property type="entry name" value="S-ADENOSYL-METHYLTRANSFERASE MRAW"/>
    <property type="match status" value="1"/>
</dbReference>
<dbReference type="InterPro" id="IPR023397">
    <property type="entry name" value="SAM-dep_MeTrfase_MraW_recog"/>
</dbReference>
<dbReference type="InterPro" id="IPR002903">
    <property type="entry name" value="RsmH"/>
</dbReference>
<proteinExistence type="inferred from homology"/>
<dbReference type="SUPFAM" id="SSF81799">
    <property type="entry name" value="Putative methyltransferase TM0872, insert domain"/>
    <property type="match status" value="1"/>
</dbReference>
<dbReference type="AlphaFoldDB" id="A0A9W6Z8B9"/>
<keyword evidence="2" id="KW-0489">Methyltransferase</keyword>
<dbReference type="InterPro" id="IPR029063">
    <property type="entry name" value="SAM-dependent_MTases_sf"/>
</dbReference>
<dbReference type="EMBL" id="BRXZ01003113">
    <property type="protein sequence ID" value="GMH47546.1"/>
    <property type="molecule type" value="Genomic_DNA"/>
</dbReference>
<evidence type="ECO:0000313" key="6">
    <source>
        <dbReference type="Proteomes" id="UP001165082"/>
    </source>
</evidence>